<dbReference type="Proteomes" id="UP000005222">
    <property type="component" value="Chromosome K"/>
</dbReference>
<dbReference type="Proteomes" id="UP000005222">
    <property type="component" value="Chromosome L"/>
</dbReference>
<sequence length="146" mass="17001">MSKENGLTEIWNQISSTADGDIEIRERTAKAIKEESSSYPTTISVVSALDDLISCFAIGGQVKHYYRYGSYTTCERQRSKFWFALKNGTFFNNEEDETNFNDIGELEKRKKVQEFYKNWLLEDKAKGSSEDVWNERRKPLNSPFKE</sequence>
<dbReference type="STRING" id="559304.G8Y5I7"/>
<evidence type="ECO:0000313" key="4">
    <source>
        <dbReference type="Proteomes" id="UP000005222"/>
    </source>
</evidence>
<reference evidence="3" key="1">
    <citation type="submission" date="2011-10" db="EMBL/GenBank/DDBJ databases">
        <authorList>
            <person name="Genoscope - CEA"/>
        </authorList>
    </citation>
    <scope>NUCLEOTIDE SEQUENCE</scope>
</reference>
<dbReference type="HOGENOM" id="CLU_114639_0_0_1"/>
<keyword evidence="4" id="KW-1185">Reference proteome</keyword>
<dbReference type="AlphaFoldDB" id="G8Y5I7"/>
<dbReference type="EMBL" id="FO082049">
    <property type="protein sequence ID" value="CCE83867.1"/>
    <property type="molecule type" value="Genomic_DNA"/>
</dbReference>
<dbReference type="OrthoDB" id="2017405at2759"/>
<proteinExistence type="predicted"/>
<name>G8Y5I7_PICSO</name>
<protein>
    <submittedName>
        <fullName evidence="3">Piso0_004461 protein</fullName>
    </submittedName>
</protein>
<dbReference type="Pfam" id="PF11326">
    <property type="entry name" value="PANTS-like"/>
    <property type="match status" value="1"/>
</dbReference>
<evidence type="ECO:0000313" key="2">
    <source>
        <dbReference type="EMBL" id="CCE83867.1"/>
    </source>
</evidence>
<dbReference type="eggNOG" id="ENOG502S4MN">
    <property type="taxonomic scope" value="Eukaryota"/>
</dbReference>
<dbReference type="InterPro" id="IPR021475">
    <property type="entry name" value="Pants/Emi1-like"/>
</dbReference>
<dbReference type="InParanoid" id="G8Y5I7"/>
<dbReference type="FunCoup" id="G8Y5I7">
    <property type="interactions" value="24"/>
</dbReference>
<evidence type="ECO:0000313" key="3">
    <source>
        <dbReference type="EMBL" id="CCE84898.1"/>
    </source>
</evidence>
<organism evidence="3 4">
    <name type="scientific">Pichia sorbitophila (strain ATCC MYA-4447 / BCRC 22081 / CBS 7064 / NBRC 10061 / NRRL Y-12695)</name>
    <name type="common">Hybrid yeast</name>
    <dbReference type="NCBI Taxonomy" id="559304"/>
    <lineage>
        <taxon>Eukaryota</taxon>
        <taxon>Fungi</taxon>
        <taxon>Dikarya</taxon>
        <taxon>Ascomycota</taxon>
        <taxon>Saccharomycotina</taxon>
        <taxon>Pichiomycetes</taxon>
        <taxon>Debaryomycetaceae</taxon>
        <taxon>Millerozyma</taxon>
    </lineage>
</organism>
<reference evidence="4" key="2">
    <citation type="journal article" date="2012" name="G3 (Bethesda)">
        <title>Pichia sorbitophila, an interspecies yeast hybrid reveals early steps of genome resolution following polyploidization.</title>
        <authorList>
            <person name="Leh Louis V."/>
            <person name="Despons L."/>
            <person name="Friedrich A."/>
            <person name="Martin T."/>
            <person name="Durrens P."/>
            <person name="Casaregola S."/>
            <person name="Neuveglise C."/>
            <person name="Fairhead C."/>
            <person name="Marck C."/>
            <person name="Cruz J.A."/>
            <person name="Straub M.L."/>
            <person name="Kugler V."/>
            <person name="Sacerdot C."/>
            <person name="Uzunov Z."/>
            <person name="Thierry A."/>
            <person name="Weiss S."/>
            <person name="Bleykasten C."/>
            <person name="De Montigny J."/>
            <person name="Jacques N."/>
            <person name="Jung P."/>
            <person name="Lemaire M."/>
            <person name="Mallet S."/>
            <person name="Morel G."/>
            <person name="Richard G.F."/>
            <person name="Sarkar A."/>
            <person name="Savel G."/>
            <person name="Schacherer J."/>
            <person name="Seret M.L."/>
            <person name="Talla E."/>
            <person name="Samson G."/>
            <person name="Jubin C."/>
            <person name="Poulain J."/>
            <person name="Vacherie B."/>
            <person name="Barbe V."/>
            <person name="Pelletier E."/>
            <person name="Sherman D.J."/>
            <person name="Westhof E."/>
            <person name="Weissenbach J."/>
            <person name="Baret P.V."/>
            <person name="Wincker P."/>
            <person name="Gaillardin C."/>
            <person name="Dujon B."/>
            <person name="Souciet J.L."/>
        </authorList>
    </citation>
    <scope>NUCLEOTIDE SEQUENCE [LARGE SCALE GENOMIC DNA]</scope>
    <source>
        <strain evidence="4">ATCC MYA-4447 / BCRC 22081 / CBS 7064 / NBRC 10061 / NRRL Y-12695</strain>
    </source>
</reference>
<dbReference type="EMBL" id="FO082048">
    <property type="protein sequence ID" value="CCE84898.1"/>
    <property type="molecule type" value="Genomic_DNA"/>
</dbReference>
<accession>G8Y5I7</accession>
<gene>
    <name evidence="3" type="primary">Piso0_004461</name>
    <name evidence="2" type="ORF">GNLVRS01_PISO0K17390g</name>
    <name evidence="3" type="ORF">GNLVRS01_PISO0L17391g</name>
</gene>
<dbReference type="PANTHER" id="PTHR28052">
    <property type="entry name" value="UPF0545 PROTEIN C22ORF39"/>
    <property type="match status" value="1"/>
</dbReference>
<feature type="region of interest" description="Disordered" evidence="1">
    <location>
        <begin position="127"/>
        <end position="146"/>
    </location>
</feature>
<dbReference type="PANTHER" id="PTHR28052:SF1">
    <property type="entry name" value="UPF0545 PROTEIN C22ORF39"/>
    <property type="match status" value="1"/>
</dbReference>
<evidence type="ECO:0000256" key="1">
    <source>
        <dbReference type="SAM" id="MobiDB-lite"/>
    </source>
</evidence>